<keyword evidence="8" id="KW-1185">Reference proteome</keyword>
<accession>A0A6A6CUI4</accession>
<name>A0A6A6CUI4_ZASCE</name>
<dbReference type="InterPro" id="IPR012967">
    <property type="entry name" value="COMT_dimerisation"/>
</dbReference>
<evidence type="ECO:0000313" key="8">
    <source>
        <dbReference type="Proteomes" id="UP000799537"/>
    </source>
</evidence>
<keyword evidence="2" id="KW-0808">Transferase</keyword>
<dbReference type="GeneID" id="54557921"/>
<keyword evidence="3" id="KW-0949">S-adenosyl-L-methionine</keyword>
<evidence type="ECO:0000313" key="7">
    <source>
        <dbReference type="EMBL" id="KAF2170824.1"/>
    </source>
</evidence>
<evidence type="ECO:0000259" key="5">
    <source>
        <dbReference type="Pfam" id="PF00891"/>
    </source>
</evidence>
<evidence type="ECO:0000256" key="4">
    <source>
        <dbReference type="PIRSR" id="PIRSR005739-1"/>
    </source>
</evidence>
<dbReference type="PIRSF" id="PIRSF005739">
    <property type="entry name" value="O-mtase"/>
    <property type="match status" value="1"/>
</dbReference>
<dbReference type="EMBL" id="ML993584">
    <property type="protein sequence ID" value="KAF2170824.1"/>
    <property type="molecule type" value="Genomic_DNA"/>
</dbReference>
<gene>
    <name evidence="7" type="ORF">M409DRAFT_18797</name>
</gene>
<dbReference type="RefSeq" id="XP_033671713.1">
    <property type="nucleotide sequence ID" value="XM_033804649.1"/>
</dbReference>
<dbReference type="OrthoDB" id="2410195at2759"/>
<dbReference type="InterPro" id="IPR001077">
    <property type="entry name" value="COMT_C"/>
</dbReference>
<protein>
    <submittedName>
        <fullName evidence="7">Uncharacterized protein</fullName>
    </submittedName>
</protein>
<evidence type="ECO:0000256" key="1">
    <source>
        <dbReference type="ARBA" id="ARBA00022603"/>
    </source>
</evidence>
<dbReference type="Gene3D" id="1.10.10.10">
    <property type="entry name" value="Winged helix-like DNA-binding domain superfamily/Winged helix DNA-binding domain"/>
    <property type="match status" value="1"/>
</dbReference>
<dbReference type="PROSITE" id="PS51683">
    <property type="entry name" value="SAM_OMT_II"/>
    <property type="match status" value="1"/>
</dbReference>
<dbReference type="InterPro" id="IPR029063">
    <property type="entry name" value="SAM-dependent_MTases_sf"/>
</dbReference>
<organism evidence="7 8">
    <name type="scientific">Zasmidium cellare ATCC 36951</name>
    <dbReference type="NCBI Taxonomy" id="1080233"/>
    <lineage>
        <taxon>Eukaryota</taxon>
        <taxon>Fungi</taxon>
        <taxon>Dikarya</taxon>
        <taxon>Ascomycota</taxon>
        <taxon>Pezizomycotina</taxon>
        <taxon>Dothideomycetes</taxon>
        <taxon>Dothideomycetidae</taxon>
        <taxon>Mycosphaerellales</taxon>
        <taxon>Mycosphaerellaceae</taxon>
        <taxon>Zasmidium</taxon>
    </lineage>
</organism>
<dbReference type="InterPro" id="IPR016461">
    <property type="entry name" value="COMT-like"/>
</dbReference>
<feature type="active site" description="Proton acceptor" evidence="4">
    <location>
        <position position="313"/>
    </location>
</feature>
<dbReference type="GO" id="GO:0008171">
    <property type="term" value="F:O-methyltransferase activity"/>
    <property type="evidence" value="ECO:0007669"/>
    <property type="project" value="InterPro"/>
</dbReference>
<feature type="domain" description="O-methyltransferase C-terminal" evidence="5">
    <location>
        <begin position="178"/>
        <end position="384"/>
    </location>
</feature>
<evidence type="ECO:0000259" key="6">
    <source>
        <dbReference type="Pfam" id="PF08100"/>
    </source>
</evidence>
<evidence type="ECO:0000256" key="3">
    <source>
        <dbReference type="ARBA" id="ARBA00022691"/>
    </source>
</evidence>
<feature type="domain" description="O-methyltransferase dimerisation" evidence="6">
    <location>
        <begin position="62"/>
        <end position="137"/>
    </location>
</feature>
<dbReference type="GO" id="GO:0046983">
    <property type="term" value="F:protein dimerization activity"/>
    <property type="evidence" value="ECO:0007669"/>
    <property type="project" value="InterPro"/>
</dbReference>
<dbReference type="PANTHER" id="PTHR43712">
    <property type="entry name" value="PUTATIVE (AFU_ORTHOLOGUE AFUA_4G14580)-RELATED"/>
    <property type="match status" value="1"/>
</dbReference>
<dbReference type="SUPFAM" id="SSF53335">
    <property type="entry name" value="S-adenosyl-L-methionine-dependent methyltransferases"/>
    <property type="match status" value="1"/>
</dbReference>
<dbReference type="PANTHER" id="PTHR43712:SF1">
    <property type="entry name" value="HYPOTHETICAL O-METHYLTRANSFERASE (EUROFUNG)-RELATED"/>
    <property type="match status" value="1"/>
</dbReference>
<dbReference type="Pfam" id="PF00891">
    <property type="entry name" value="Methyltransf_2"/>
    <property type="match status" value="1"/>
</dbReference>
<dbReference type="InterPro" id="IPR036390">
    <property type="entry name" value="WH_DNA-bd_sf"/>
</dbReference>
<dbReference type="GO" id="GO:0032259">
    <property type="term" value="P:methylation"/>
    <property type="evidence" value="ECO:0007669"/>
    <property type="project" value="UniProtKB-KW"/>
</dbReference>
<dbReference type="InterPro" id="IPR036388">
    <property type="entry name" value="WH-like_DNA-bd_sf"/>
</dbReference>
<evidence type="ECO:0000256" key="2">
    <source>
        <dbReference type="ARBA" id="ARBA00022679"/>
    </source>
</evidence>
<keyword evidence="1" id="KW-0489">Methyltransferase</keyword>
<sequence length="404" mass="44043">MGSKLTSKQEVLQAIQTAQALAQGYIKSGFATQEDRYELSTAAMDMTNACQLPIDIAVRVILEGPCVSAALRVAIAGGWTDVLKERESTTADELVERCGGDKSVVVRIMRVLTASKIAREGGFQTYASTDVMNTLLQPGIVDMFNHSTDTVTAILSKLPLYLTNTSFTEPTTQGTGPHAFTFGAPFWKRLSAEPLLAEAFNRGMTVSHTARGLPAECFPFSTETAALNLSPQDVFLVDIGGGMGHQTRLIQQKFPSIPGRAIVQDLPHVVAHASSQQEQQETQTTGIEFQAHDMFAPQPVHGAAFYFLSAILHDWTDGPCLEILGHVRGAMRKGYSRVLVADWVLPDQGARLADACQDLWMLADVCGKERTKSEWEHLLTQAGLKIKEIHRAGVAQMLEIETSE</sequence>
<dbReference type="Pfam" id="PF08100">
    <property type="entry name" value="Dimerisation"/>
    <property type="match status" value="1"/>
</dbReference>
<reference evidence="7" key="1">
    <citation type="journal article" date="2020" name="Stud. Mycol.">
        <title>101 Dothideomycetes genomes: a test case for predicting lifestyles and emergence of pathogens.</title>
        <authorList>
            <person name="Haridas S."/>
            <person name="Albert R."/>
            <person name="Binder M."/>
            <person name="Bloem J."/>
            <person name="Labutti K."/>
            <person name="Salamov A."/>
            <person name="Andreopoulos B."/>
            <person name="Baker S."/>
            <person name="Barry K."/>
            <person name="Bills G."/>
            <person name="Bluhm B."/>
            <person name="Cannon C."/>
            <person name="Castanera R."/>
            <person name="Culley D."/>
            <person name="Daum C."/>
            <person name="Ezra D."/>
            <person name="Gonzalez J."/>
            <person name="Henrissat B."/>
            <person name="Kuo A."/>
            <person name="Liang C."/>
            <person name="Lipzen A."/>
            <person name="Lutzoni F."/>
            <person name="Magnuson J."/>
            <person name="Mondo S."/>
            <person name="Nolan M."/>
            <person name="Ohm R."/>
            <person name="Pangilinan J."/>
            <person name="Park H.-J."/>
            <person name="Ramirez L."/>
            <person name="Alfaro M."/>
            <person name="Sun H."/>
            <person name="Tritt A."/>
            <person name="Yoshinaga Y."/>
            <person name="Zwiers L.-H."/>
            <person name="Turgeon B."/>
            <person name="Goodwin S."/>
            <person name="Spatafora J."/>
            <person name="Crous P."/>
            <person name="Grigoriev I."/>
        </authorList>
    </citation>
    <scope>NUCLEOTIDE SEQUENCE</scope>
    <source>
        <strain evidence="7">ATCC 36951</strain>
    </source>
</reference>
<proteinExistence type="predicted"/>
<dbReference type="SUPFAM" id="SSF46785">
    <property type="entry name" value="Winged helix' DNA-binding domain"/>
    <property type="match status" value="1"/>
</dbReference>
<dbReference type="Proteomes" id="UP000799537">
    <property type="component" value="Unassembled WGS sequence"/>
</dbReference>
<dbReference type="Gene3D" id="3.40.50.150">
    <property type="entry name" value="Vaccinia Virus protein VP39"/>
    <property type="match status" value="1"/>
</dbReference>
<dbReference type="AlphaFoldDB" id="A0A6A6CUI4"/>